<comment type="similarity">
    <text evidence="1">Belongs to the dUTPase family.</text>
</comment>
<dbReference type="AlphaFoldDB" id="A0AAW5P7F5"/>
<dbReference type="PANTHER" id="PTHR11241">
    <property type="entry name" value="DEOXYURIDINE 5'-TRIPHOSPHATE NUCLEOTIDOHYDROLASE"/>
    <property type="match status" value="1"/>
</dbReference>
<evidence type="ECO:0000256" key="6">
    <source>
        <dbReference type="SAM" id="MobiDB-lite"/>
    </source>
</evidence>
<feature type="domain" description="dUTPase-like" evidence="7">
    <location>
        <begin position="76"/>
        <end position="188"/>
    </location>
</feature>
<dbReference type="GO" id="GO:0046081">
    <property type="term" value="P:dUTP catabolic process"/>
    <property type="evidence" value="ECO:0007669"/>
    <property type="project" value="InterPro"/>
</dbReference>
<proteinExistence type="inferred from homology"/>
<gene>
    <name evidence="8" type="ORF">GGP99_001681</name>
</gene>
<protein>
    <recommendedName>
        <fullName evidence="2">dUTP diphosphatase</fullName>
        <ecNumber evidence="2">3.6.1.23</ecNumber>
    </recommendedName>
</protein>
<dbReference type="InterPro" id="IPR008181">
    <property type="entry name" value="dUTPase"/>
</dbReference>
<evidence type="ECO:0000259" key="7">
    <source>
        <dbReference type="Pfam" id="PF00692"/>
    </source>
</evidence>
<dbReference type="EC" id="3.6.1.23" evidence="2"/>
<evidence type="ECO:0000256" key="1">
    <source>
        <dbReference type="ARBA" id="ARBA00006581"/>
    </source>
</evidence>
<feature type="compositionally biased region" description="Low complexity" evidence="6">
    <location>
        <begin position="1"/>
        <end position="15"/>
    </location>
</feature>
<evidence type="ECO:0000256" key="2">
    <source>
        <dbReference type="ARBA" id="ARBA00012379"/>
    </source>
</evidence>
<evidence type="ECO:0000313" key="8">
    <source>
        <dbReference type="EMBL" id="MCS4157717.1"/>
    </source>
</evidence>
<dbReference type="InterPro" id="IPR029054">
    <property type="entry name" value="dUTPase-like"/>
</dbReference>
<dbReference type="GO" id="GO:0000287">
    <property type="term" value="F:magnesium ion binding"/>
    <property type="evidence" value="ECO:0007669"/>
    <property type="project" value="InterPro"/>
</dbReference>
<feature type="region of interest" description="Disordered" evidence="6">
    <location>
        <begin position="169"/>
        <end position="189"/>
    </location>
</feature>
<accession>A0AAW5P7F5</accession>
<keyword evidence="4" id="KW-0546">Nucleotide metabolism</keyword>
<dbReference type="NCBIfam" id="NF001862">
    <property type="entry name" value="PRK00601.1"/>
    <property type="match status" value="1"/>
</dbReference>
<dbReference type="Proteomes" id="UP001155110">
    <property type="component" value="Unassembled WGS sequence"/>
</dbReference>
<dbReference type="EMBL" id="JANTZM010000007">
    <property type="protein sequence ID" value="MCS4157717.1"/>
    <property type="molecule type" value="Genomic_DNA"/>
</dbReference>
<dbReference type="InterPro" id="IPR033704">
    <property type="entry name" value="dUTPase_trimeric"/>
</dbReference>
<dbReference type="SUPFAM" id="SSF51283">
    <property type="entry name" value="dUTPase-like"/>
    <property type="match status" value="1"/>
</dbReference>
<dbReference type="PANTHER" id="PTHR11241:SF0">
    <property type="entry name" value="DEOXYURIDINE 5'-TRIPHOSPHATE NUCLEOTIDOHYDROLASE"/>
    <property type="match status" value="1"/>
</dbReference>
<dbReference type="InterPro" id="IPR036157">
    <property type="entry name" value="dUTPase-like_sf"/>
</dbReference>
<dbReference type="GO" id="GO:0006226">
    <property type="term" value="P:dUMP biosynthetic process"/>
    <property type="evidence" value="ECO:0007669"/>
    <property type="project" value="InterPro"/>
</dbReference>
<comment type="catalytic activity">
    <reaction evidence="5">
        <text>dUTP + H2O = dUMP + diphosphate + H(+)</text>
        <dbReference type="Rhea" id="RHEA:10248"/>
        <dbReference type="ChEBI" id="CHEBI:15377"/>
        <dbReference type="ChEBI" id="CHEBI:15378"/>
        <dbReference type="ChEBI" id="CHEBI:33019"/>
        <dbReference type="ChEBI" id="CHEBI:61555"/>
        <dbReference type="ChEBI" id="CHEBI:246422"/>
        <dbReference type="EC" id="3.6.1.23"/>
    </reaction>
</comment>
<dbReference type="RefSeq" id="WP_259258238.1">
    <property type="nucleotide sequence ID" value="NZ_JANTZM010000007.1"/>
</dbReference>
<keyword evidence="3 8" id="KW-0378">Hydrolase</keyword>
<sequence length="189" mass="19898">MSTPNASASPAAPHSGSEDAPTDVDIEFEGAPRGAERPTVHVERMHEDVDMPRQENALDAALDLRAFINAEGVDPSAQGIIIPSGKNTLVPTGLKIALPPNLEMQIRPRSGLARSGISVANSPGTVDPGYRGEVKVLLENRSGDPFAVETGDRIAQAAIRPVIRPQFEEVEEVPSDTDRGEGGFGSTGV</sequence>
<reference evidence="8" key="1">
    <citation type="submission" date="2022-08" db="EMBL/GenBank/DDBJ databases">
        <title>Genomic Encyclopedia of Type Strains, Phase V (KMG-V): Genome sequencing to study the core and pangenomes of soil and plant-associated prokaryotes.</title>
        <authorList>
            <person name="Whitman W."/>
        </authorList>
    </citation>
    <scope>NUCLEOTIDE SEQUENCE</scope>
    <source>
        <strain evidence="8">SP3002</strain>
    </source>
</reference>
<dbReference type="GO" id="GO:0004170">
    <property type="term" value="F:dUTP diphosphatase activity"/>
    <property type="evidence" value="ECO:0007669"/>
    <property type="project" value="UniProtKB-EC"/>
</dbReference>
<feature type="region of interest" description="Disordered" evidence="6">
    <location>
        <begin position="1"/>
        <end position="39"/>
    </location>
</feature>
<dbReference type="Gene3D" id="2.70.40.10">
    <property type="match status" value="1"/>
</dbReference>
<evidence type="ECO:0000256" key="4">
    <source>
        <dbReference type="ARBA" id="ARBA00023080"/>
    </source>
</evidence>
<name>A0AAW5P7F5_9BACT</name>
<evidence type="ECO:0000256" key="5">
    <source>
        <dbReference type="ARBA" id="ARBA00047686"/>
    </source>
</evidence>
<dbReference type="NCBIfam" id="TIGR00576">
    <property type="entry name" value="dut"/>
    <property type="match status" value="1"/>
</dbReference>
<dbReference type="Pfam" id="PF00692">
    <property type="entry name" value="dUTPase"/>
    <property type="match status" value="1"/>
</dbReference>
<dbReference type="CDD" id="cd07557">
    <property type="entry name" value="trimeric_dUTPase"/>
    <property type="match status" value="1"/>
</dbReference>
<evidence type="ECO:0000313" key="9">
    <source>
        <dbReference type="Proteomes" id="UP001155110"/>
    </source>
</evidence>
<comment type="caution">
    <text evidence="8">The sequence shown here is derived from an EMBL/GenBank/DDBJ whole genome shotgun (WGS) entry which is preliminary data.</text>
</comment>
<organism evidence="8 9">
    <name type="scientific">Salinibacter ruber</name>
    <dbReference type="NCBI Taxonomy" id="146919"/>
    <lineage>
        <taxon>Bacteria</taxon>
        <taxon>Pseudomonadati</taxon>
        <taxon>Rhodothermota</taxon>
        <taxon>Rhodothermia</taxon>
        <taxon>Rhodothermales</taxon>
        <taxon>Salinibacteraceae</taxon>
        <taxon>Salinibacter</taxon>
    </lineage>
</organism>
<evidence type="ECO:0000256" key="3">
    <source>
        <dbReference type="ARBA" id="ARBA00022801"/>
    </source>
</evidence>